<dbReference type="Pfam" id="PF02563">
    <property type="entry name" value="Poly_export"/>
    <property type="match status" value="1"/>
</dbReference>
<keyword evidence="3" id="KW-0813">Transport</keyword>
<reference evidence="19 20" key="1">
    <citation type="submission" date="2024-05" db="EMBL/GenBank/DDBJ databases">
        <title>Halomonas sp. CS7 16S ribosomal RNA gene Genome sequencing and assembly.</title>
        <authorList>
            <person name="Yook S."/>
        </authorList>
    </citation>
    <scope>NUCLEOTIDE SEQUENCE [LARGE SCALE GENOMIC DNA]</scope>
    <source>
        <strain evidence="19 20">CS7</strain>
    </source>
</reference>
<keyword evidence="6" id="KW-0812">Transmembrane</keyword>
<evidence type="ECO:0000313" key="20">
    <source>
        <dbReference type="Proteomes" id="UP001472978"/>
    </source>
</evidence>
<evidence type="ECO:0000256" key="8">
    <source>
        <dbReference type="ARBA" id="ARBA00023047"/>
    </source>
</evidence>
<keyword evidence="9" id="KW-0406">Ion transport</keyword>
<dbReference type="Gene3D" id="3.10.560.10">
    <property type="entry name" value="Outer membrane lipoprotein wza domain like"/>
    <property type="match status" value="2"/>
</dbReference>
<proteinExistence type="inferred from homology"/>
<dbReference type="InterPro" id="IPR054765">
    <property type="entry name" value="SLBB_dom"/>
</dbReference>
<comment type="similarity">
    <text evidence="2">Belongs to the BexD/CtrA/VexA family.</text>
</comment>
<feature type="chain" id="PRO_5046710646" evidence="15">
    <location>
        <begin position="26"/>
        <end position="370"/>
    </location>
</feature>
<dbReference type="InterPro" id="IPR049712">
    <property type="entry name" value="Poly_export"/>
</dbReference>
<dbReference type="Proteomes" id="UP001472978">
    <property type="component" value="Unassembled WGS sequence"/>
</dbReference>
<feature type="domain" description="Outer-membrane lipoprotein Wza C-terminal" evidence="17">
    <location>
        <begin position="338"/>
        <end position="367"/>
    </location>
</feature>
<gene>
    <name evidence="19" type="ORF">ABE957_17710</name>
</gene>
<dbReference type="RefSeq" id="WP_349759993.1">
    <property type="nucleotide sequence ID" value="NZ_JBEGCI010000024.1"/>
</dbReference>
<evidence type="ECO:0000256" key="4">
    <source>
        <dbReference type="ARBA" id="ARBA00022452"/>
    </source>
</evidence>
<dbReference type="InterPro" id="IPR003715">
    <property type="entry name" value="Poly_export_N"/>
</dbReference>
<keyword evidence="11" id="KW-0472">Membrane</keyword>
<evidence type="ECO:0000259" key="18">
    <source>
        <dbReference type="Pfam" id="PF22461"/>
    </source>
</evidence>
<keyword evidence="20" id="KW-1185">Reference proteome</keyword>
<evidence type="ECO:0000256" key="2">
    <source>
        <dbReference type="ARBA" id="ARBA00009450"/>
    </source>
</evidence>
<protein>
    <submittedName>
        <fullName evidence="19">Polysaccharide export protein</fullName>
    </submittedName>
</protein>
<feature type="domain" description="SLBB" evidence="18">
    <location>
        <begin position="165"/>
        <end position="243"/>
    </location>
</feature>
<evidence type="ECO:0000256" key="13">
    <source>
        <dbReference type="ARBA" id="ARBA00023237"/>
    </source>
</evidence>
<evidence type="ECO:0000256" key="10">
    <source>
        <dbReference type="ARBA" id="ARBA00023114"/>
    </source>
</evidence>
<comment type="caution">
    <text evidence="19">The sequence shown here is derived from an EMBL/GenBank/DDBJ whole genome shotgun (WGS) entry which is preliminary data.</text>
</comment>
<keyword evidence="5" id="KW-0762">Sugar transport</keyword>
<evidence type="ECO:0000259" key="16">
    <source>
        <dbReference type="Pfam" id="PF02563"/>
    </source>
</evidence>
<evidence type="ECO:0000256" key="1">
    <source>
        <dbReference type="ARBA" id="ARBA00004571"/>
    </source>
</evidence>
<keyword evidence="12" id="KW-0564">Palmitate</keyword>
<dbReference type="Pfam" id="PF18412">
    <property type="entry name" value="Wza_C"/>
    <property type="match status" value="1"/>
</dbReference>
<evidence type="ECO:0000313" key="19">
    <source>
        <dbReference type="EMBL" id="MEQ6890512.1"/>
    </source>
</evidence>
<feature type="domain" description="SLBB" evidence="18">
    <location>
        <begin position="249"/>
        <end position="335"/>
    </location>
</feature>
<evidence type="ECO:0000256" key="3">
    <source>
        <dbReference type="ARBA" id="ARBA00022448"/>
    </source>
</evidence>
<dbReference type="PANTHER" id="PTHR33619">
    <property type="entry name" value="POLYSACCHARIDE EXPORT PROTEIN GFCE-RELATED"/>
    <property type="match status" value="1"/>
</dbReference>
<evidence type="ECO:0000256" key="7">
    <source>
        <dbReference type="ARBA" id="ARBA00022729"/>
    </source>
</evidence>
<evidence type="ECO:0000256" key="14">
    <source>
        <dbReference type="ARBA" id="ARBA00023288"/>
    </source>
</evidence>
<keyword evidence="7 15" id="KW-0732">Signal</keyword>
<dbReference type="PANTHER" id="PTHR33619:SF3">
    <property type="entry name" value="POLYSACCHARIDE EXPORT PROTEIN GFCE-RELATED"/>
    <property type="match status" value="1"/>
</dbReference>
<keyword evidence="10" id="KW-0626">Porin</keyword>
<dbReference type="Gene3D" id="1.20.5.70">
    <property type="match status" value="1"/>
</dbReference>
<keyword evidence="13" id="KW-0998">Cell outer membrane</keyword>
<dbReference type="Pfam" id="PF22461">
    <property type="entry name" value="SLBB_2"/>
    <property type="match status" value="2"/>
</dbReference>
<name>A0ABV1N9T5_9GAMM</name>
<feature type="signal peptide" evidence="15">
    <location>
        <begin position="1"/>
        <end position="25"/>
    </location>
</feature>
<evidence type="ECO:0000256" key="6">
    <source>
        <dbReference type="ARBA" id="ARBA00022692"/>
    </source>
</evidence>
<organism evidence="19 20">
    <name type="scientific">Halomonas pelophila</name>
    <dbReference type="NCBI Taxonomy" id="3151122"/>
    <lineage>
        <taxon>Bacteria</taxon>
        <taxon>Pseudomonadati</taxon>
        <taxon>Pseudomonadota</taxon>
        <taxon>Gammaproteobacteria</taxon>
        <taxon>Oceanospirillales</taxon>
        <taxon>Halomonadaceae</taxon>
        <taxon>Halomonas</taxon>
    </lineage>
</organism>
<dbReference type="EMBL" id="JBEGCI010000024">
    <property type="protein sequence ID" value="MEQ6890512.1"/>
    <property type="molecule type" value="Genomic_DNA"/>
</dbReference>
<dbReference type="Gene3D" id="3.30.1950.10">
    <property type="entry name" value="wza like domain"/>
    <property type="match status" value="1"/>
</dbReference>
<evidence type="ECO:0000256" key="15">
    <source>
        <dbReference type="SAM" id="SignalP"/>
    </source>
</evidence>
<keyword evidence="14" id="KW-0449">Lipoprotein</keyword>
<comment type="subcellular location">
    <subcellularLocation>
        <location evidence="1">Cell outer membrane</location>
        <topology evidence="1">Multi-pass membrane protein</topology>
    </subcellularLocation>
</comment>
<feature type="domain" description="Polysaccharide export protein N-terminal" evidence="16">
    <location>
        <begin position="76"/>
        <end position="159"/>
    </location>
</feature>
<dbReference type="NCBIfam" id="NF011658">
    <property type="entry name" value="PRK15078.1"/>
    <property type="match status" value="1"/>
</dbReference>
<dbReference type="PROSITE" id="PS51257">
    <property type="entry name" value="PROKAR_LIPOPROTEIN"/>
    <property type="match status" value="1"/>
</dbReference>
<evidence type="ECO:0000256" key="12">
    <source>
        <dbReference type="ARBA" id="ARBA00023139"/>
    </source>
</evidence>
<sequence>MRHSRHLPSLAVLLGVILLAGCSMAPGGHIDYSAEAVPLDGLVDIQPITPALVATYRETVSQAHPMERQLRDSLESYEYRVGPGDVLSIIVYDHPELTIPAGSERSAAEAGHEVRRDGSIFYPYVGRVQVADLTLGEIREILARRLSVYISEPQVDVRMAAFNSQKVYVSGAVGTPGTLPITSVPMTLVDAISQAGGAQDDANWHEVILNRAGQEERLSLYALLRQGNQRENRLLRNGDVVHVPSAENQSVAVMGQVRRPGNLMLGNERLSLTDAIARAGGISEETAEPSGIFVIRGHDAGSDKLATVFQLDVSNATAFIMGSDFRLQPQDVVYVTTAPVARWNRVISLLLPSLVLPGDVAQSASDVSDL</sequence>
<evidence type="ECO:0000259" key="17">
    <source>
        <dbReference type="Pfam" id="PF18412"/>
    </source>
</evidence>
<keyword evidence="4" id="KW-1134">Transmembrane beta strand</keyword>
<evidence type="ECO:0000256" key="9">
    <source>
        <dbReference type="ARBA" id="ARBA00023065"/>
    </source>
</evidence>
<evidence type="ECO:0000256" key="11">
    <source>
        <dbReference type="ARBA" id="ARBA00023136"/>
    </source>
</evidence>
<accession>A0ABV1N9T5</accession>
<evidence type="ECO:0000256" key="5">
    <source>
        <dbReference type="ARBA" id="ARBA00022597"/>
    </source>
</evidence>
<dbReference type="InterPro" id="IPR040716">
    <property type="entry name" value="Wza_C"/>
</dbReference>
<keyword evidence="8" id="KW-0625">Polysaccharide transport</keyword>